<dbReference type="Proteomes" id="UP000245771">
    <property type="component" value="Unassembled WGS sequence"/>
</dbReference>
<dbReference type="Pfam" id="PF13561">
    <property type="entry name" value="adh_short_C2"/>
    <property type="match status" value="1"/>
</dbReference>
<dbReference type="PANTHER" id="PTHR42760">
    <property type="entry name" value="SHORT-CHAIN DEHYDROGENASES/REDUCTASES FAMILY MEMBER"/>
    <property type="match status" value="1"/>
</dbReference>
<dbReference type="SUPFAM" id="SSF51735">
    <property type="entry name" value="NAD(P)-binding Rossmann-fold domains"/>
    <property type="match status" value="1"/>
</dbReference>
<keyword evidence="4" id="KW-1185">Reference proteome</keyword>
<dbReference type="STRING" id="1280837.A0A316VHF7"/>
<dbReference type="Gene3D" id="3.40.50.720">
    <property type="entry name" value="NAD(P)-binding Rossmann-like Domain"/>
    <property type="match status" value="1"/>
</dbReference>
<dbReference type="InterPro" id="IPR020904">
    <property type="entry name" value="Sc_DH/Rdtase_CS"/>
</dbReference>
<dbReference type="InterPro" id="IPR036291">
    <property type="entry name" value="NAD(P)-bd_dom_sf"/>
</dbReference>
<sequence>MSKNAALQEAYKATLKRLEQIQNHLQNKPRSGRLAGKVCIITGAGSLNGIGRAAALQFAHEGASHLYLLDFNAENFEAFQKLLGERYPEVKVSCHECDAADEEAIKGICKRAIDEAGKLDVFFANAARATGAPLNATDNEDLTETLRINVNSCFLGLKYGSEAMQVTSSKKPESGGSIILTASVAGIRSGAGSVDYSASKAAVINLAQTGAWQLAHTNIRVCSIAPGLIETGMTTPQFEMARDRGTAGKIGQLNPTGRYGVSEEIANGVTFLASDEASYVNGIVLPIDGGLSASHPVVPGKFH</sequence>
<dbReference type="GO" id="GO:0016616">
    <property type="term" value="F:oxidoreductase activity, acting on the CH-OH group of donors, NAD or NADP as acceptor"/>
    <property type="evidence" value="ECO:0007669"/>
    <property type="project" value="TreeGrafter"/>
</dbReference>
<dbReference type="InterPro" id="IPR002347">
    <property type="entry name" value="SDR_fam"/>
</dbReference>
<dbReference type="PRINTS" id="PR00081">
    <property type="entry name" value="GDHRDH"/>
</dbReference>
<evidence type="ECO:0000256" key="1">
    <source>
        <dbReference type="ARBA" id="ARBA00006484"/>
    </source>
</evidence>
<protein>
    <submittedName>
        <fullName evidence="3">NAD(P)-binding protein</fullName>
    </submittedName>
</protein>
<accession>A0A316VHF7</accession>
<comment type="similarity">
    <text evidence="1">Belongs to the short-chain dehydrogenases/reductases (SDR) family.</text>
</comment>
<evidence type="ECO:0000256" key="2">
    <source>
        <dbReference type="ARBA" id="ARBA00022857"/>
    </source>
</evidence>
<dbReference type="RefSeq" id="XP_025357262.1">
    <property type="nucleotide sequence ID" value="XM_025502960.1"/>
</dbReference>
<evidence type="ECO:0000313" key="4">
    <source>
        <dbReference type="Proteomes" id="UP000245771"/>
    </source>
</evidence>
<organism evidence="3 4">
    <name type="scientific">Meira miltonrushii</name>
    <dbReference type="NCBI Taxonomy" id="1280837"/>
    <lineage>
        <taxon>Eukaryota</taxon>
        <taxon>Fungi</taxon>
        <taxon>Dikarya</taxon>
        <taxon>Basidiomycota</taxon>
        <taxon>Ustilaginomycotina</taxon>
        <taxon>Exobasidiomycetes</taxon>
        <taxon>Exobasidiales</taxon>
        <taxon>Brachybasidiaceae</taxon>
        <taxon>Meira</taxon>
    </lineage>
</organism>
<gene>
    <name evidence="3" type="ORF">FA14DRAFT_8309</name>
</gene>
<reference evidence="3 4" key="1">
    <citation type="journal article" date="2018" name="Mol. Biol. Evol.">
        <title>Broad Genomic Sampling Reveals a Smut Pathogenic Ancestry of the Fungal Clade Ustilaginomycotina.</title>
        <authorList>
            <person name="Kijpornyongpan T."/>
            <person name="Mondo S.J."/>
            <person name="Barry K."/>
            <person name="Sandor L."/>
            <person name="Lee J."/>
            <person name="Lipzen A."/>
            <person name="Pangilinan J."/>
            <person name="LaButti K."/>
            <person name="Hainaut M."/>
            <person name="Henrissat B."/>
            <person name="Grigoriev I.V."/>
            <person name="Spatafora J.W."/>
            <person name="Aime M.C."/>
        </authorList>
    </citation>
    <scope>NUCLEOTIDE SEQUENCE [LARGE SCALE GENOMIC DNA]</scope>
    <source>
        <strain evidence="3 4">MCA 3882</strain>
    </source>
</reference>
<dbReference type="PROSITE" id="PS00061">
    <property type="entry name" value="ADH_SHORT"/>
    <property type="match status" value="1"/>
</dbReference>
<dbReference type="GeneID" id="37024741"/>
<keyword evidence="2" id="KW-0521">NADP</keyword>
<dbReference type="PANTHER" id="PTHR42760:SF124">
    <property type="entry name" value="SHORT-CHAIN DEHYDROGENASE_REDUCTASE"/>
    <property type="match status" value="1"/>
</dbReference>
<dbReference type="AlphaFoldDB" id="A0A316VHF7"/>
<dbReference type="CDD" id="cd05233">
    <property type="entry name" value="SDR_c"/>
    <property type="match status" value="1"/>
</dbReference>
<name>A0A316VHF7_9BASI</name>
<proteinExistence type="inferred from homology"/>
<dbReference type="InParanoid" id="A0A316VHF7"/>
<dbReference type="FunFam" id="3.40.50.720:FF:000084">
    <property type="entry name" value="Short-chain dehydrogenase reductase"/>
    <property type="match status" value="1"/>
</dbReference>
<evidence type="ECO:0000313" key="3">
    <source>
        <dbReference type="EMBL" id="PWN36960.1"/>
    </source>
</evidence>
<dbReference type="EMBL" id="KZ819602">
    <property type="protein sequence ID" value="PWN36960.1"/>
    <property type="molecule type" value="Genomic_DNA"/>
</dbReference>
<dbReference type="OrthoDB" id="4131217at2759"/>